<keyword evidence="2 10" id="KW-0808">Transferase</keyword>
<evidence type="ECO:0000256" key="7">
    <source>
        <dbReference type="ARBA" id="ARBA00023288"/>
    </source>
</evidence>
<dbReference type="PANTHER" id="PTHR22883">
    <property type="entry name" value="ZINC FINGER DHHC DOMAIN CONTAINING PROTEIN"/>
    <property type="match status" value="1"/>
</dbReference>
<keyword evidence="3 10" id="KW-0812">Transmembrane</keyword>
<sequence>MVGGKGEAADRHVDEEFGLDDRDTIDEDEEDALVVAMTNSSAQETADDDDDYGTPTDPCRCFCWCNYRKIGFAAFMWTASAQTSFHRQSYVVREARPFILVGPHWIGVLVTLSLILASTILFIGQQCAELEAWYTVASLGMASATTYFLFKTTCTDPGIVPRGTTQTDPAVVATCSYCDICDVHQFRGTEHCDDCGVCIEKYDHHCPWMGKCIGKKNMKWFQLFNLAWILYLVFVLTVTMQNASANFVRDHVAH</sequence>
<dbReference type="GO" id="GO:0019706">
    <property type="term" value="F:protein-cysteine S-palmitoyltransferase activity"/>
    <property type="evidence" value="ECO:0007669"/>
    <property type="project" value="UniProtKB-EC"/>
</dbReference>
<dbReference type="GO" id="GO:0005794">
    <property type="term" value="C:Golgi apparatus"/>
    <property type="evidence" value="ECO:0007669"/>
    <property type="project" value="TreeGrafter"/>
</dbReference>
<gene>
    <name evidence="13" type="ORF">ACHHYP_12351</name>
</gene>
<comment type="subcellular location">
    <subcellularLocation>
        <location evidence="1">Endomembrane system</location>
        <topology evidence="1">Multi-pass membrane protein</topology>
    </subcellularLocation>
</comment>
<proteinExistence type="inferred from homology"/>
<dbReference type="Pfam" id="PF01529">
    <property type="entry name" value="DHHC"/>
    <property type="match status" value="1"/>
</dbReference>
<dbReference type="InterPro" id="IPR001594">
    <property type="entry name" value="Palmitoyltrfase_DHHC"/>
</dbReference>
<evidence type="ECO:0000256" key="3">
    <source>
        <dbReference type="ARBA" id="ARBA00022692"/>
    </source>
</evidence>
<name>A0A1V9ZGY0_ACHHY</name>
<dbReference type="PANTHER" id="PTHR22883:SF43">
    <property type="entry name" value="PALMITOYLTRANSFERASE APP"/>
    <property type="match status" value="1"/>
</dbReference>
<comment type="domain">
    <text evidence="10">The DHHC domain is required for palmitoyltransferase activity.</text>
</comment>
<dbReference type="OrthoDB" id="9909019at2759"/>
<feature type="domain" description="Palmitoyltransferase DHHC" evidence="12">
    <location>
        <begin position="176"/>
        <end position="247"/>
    </location>
</feature>
<keyword evidence="7" id="KW-0449">Lipoprotein</keyword>
<dbReference type="GO" id="GO:0005783">
    <property type="term" value="C:endoplasmic reticulum"/>
    <property type="evidence" value="ECO:0007669"/>
    <property type="project" value="TreeGrafter"/>
</dbReference>
<dbReference type="EMBL" id="JNBR01000120">
    <property type="protein sequence ID" value="OQR97248.1"/>
    <property type="molecule type" value="Genomic_DNA"/>
</dbReference>
<keyword evidence="8 10" id="KW-0012">Acyltransferase</keyword>
<dbReference type="GO" id="GO:0006612">
    <property type="term" value="P:protein targeting to membrane"/>
    <property type="evidence" value="ECO:0007669"/>
    <property type="project" value="TreeGrafter"/>
</dbReference>
<feature type="transmembrane region" description="Helical" evidence="10">
    <location>
        <begin position="220"/>
        <end position="240"/>
    </location>
</feature>
<reference evidence="13 14" key="1">
    <citation type="journal article" date="2014" name="Genome Biol. Evol.">
        <title>The secreted proteins of Achlya hypogyna and Thraustotheca clavata identify the ancestral oomycete secretome and reveal gene acquisitions by horizontal gene transfer.</title>
        <authorList>
            <person name="Misner I."/>
            <person name="Blouin N."/>
            <person name="Leonard G."/>
            <person name="Richards T.A."/>
            <person name="Lane C.E."/>
        </authorList>
    </citation>
    <scope>NUCLEOTIDE SEQUENCE [LARGE SCALE GENOMIC DNA]</scope>
    <source>
        <strain evidence="13 14">ATCC 48635</strain>
    </source>
</reference>
<evidence type="ECO:0000256" key="2">
    <source>
        <dbReference type="ARBA" id="ARBA00022679"/>
    </source>
</evidence>
<evidence type="ECO:0000256" key="11">
    <source>
        <dbReference type="SAM" id="MobiDB-lite"/>
    </source>
</evidence>
<evidence type="ECO:0000256" key="5">
    <source>
        <dbReference type="ARBA" id="ARBA00023136"/>
    </source>
</evidence>
<evidence type="ECO:0000256" key="9">
    <source>
        <dbReference type="ARBA" id="ARBA00048048"/>
    </source>
</evidence>
<dbReference type="PROSITE" id="PS50216">
    <property type="entry name" value="DHHC"/>
    <property type="match status" value="1"/>
</dbReference>
<feature type="transmembrane region" description="Helical" evidence="10">
    <location>
        <begin position="132"/>
        <end position="150"/>
    </location>
</feature>
<comment type="similarity">
    <text evidence="10">Belongs to the DHHC palmitoyltransferase family.</text>
</comment>
<evidence type="ECO:0000256" key="6">
    <source>
        <dbReference type="ARBA" id="ARBA00023139"/>
    </source>
</evidence>
<keyword evidence="14" id="KW-1185">Reference proteome</keyword>
<dbReference type="InterPro" id="IPR039859">
    <property type="entry name" value="PFA4/ZDH16/20/ERF2-like"/>
</dbReference>
<comment type="caution">
    <text evidence="13">The sequence shown here is derived from an EMBL/GenBank/DDBJ whole genome shotgun (WGS) entry which is preliminary data.</text>
</comment>
<feature type="region of interest" description="Disordered" evidence="11">
    <location>
        <begin position="1"/>
        <end position="21"/>
    </location>
</feature>
<comment type="catalytic activity">
    <reaction evidence="9 10">
        <text>L-cysteinyl-[protein] + hexadecanoyl-CoA = S-hexadecanoyl-L-cysteinyl-[protein] + CoA</text>
        <dbReference type="Rhea" id="RHEA:36683"/>
        <dbReference type="Rhea" id="RHEA-COMP:10131"/>
        <dbReference type="Rhea" id="RHEA-COMP:11032"/>
        <dbReference type="ChEBI" id="CHEBI:29950"/>
        <dbReference type="ChEBI" id="CHEBI:57287"/>
        <dbReference type="ChEBI" id="CHEBI:57379"/>
        <dbReference type="ChEBI" id="CHEBI:74151"/>
        <dbReference type="EC" id="2.3.1.225"/>
    </reaction>
</comment>
<keyword evidence="4 10" id="KW-1133">Transmembrane helix</keyword>
<keyword evidence="5 10" id="KW-0472">Membrane</keyword>
<evidence type="ECO:0000259" key="12">
    <source>
        <dbReference type="Pfam" id="PF01529"/>
    </source>
</evidence>
<dbReference type="AlphaFoldDB" id="A0A1V9ZGY0"/>
<evidence type="ECO:0000256" key="8">
    <source>
        <dbReference type="ARBA" id="ARBA00023315"/>
    </source>
</evidence>
<protein>
    <recommendedName>
        <fullName evidence="10">Palmitoyltransferase</fullName>
        <ecNumber evidence="10">2.3.1.225</ecNumber>
    </recommendedName>
</protein>
<evidence type="ECO:0000313" key="13">
    <source>
        <dbReference type="EMBL" id="OQR97248.1"/>
    </source>
</evidence>
<evidence type="ECO:0000256" key="4">
    <source>
        <dbReference type="ARBA" id="ARBA00022989"/>
    </source>
</evidence>
<dbReference type="STRING" id="1202772.A0A1V9ZGY0"/>
<accession>A0A1V9ZGY0</accession>
<feature type="compositionally biased region" description="Basic and acidic residues" evidence="11">
    <location>
        <begin position="7"/>
        <end position="21"/>
    </location>
</feature>
<feature type="transmembrane region" description="Helical" evidence="10">
    <location>
        <begin position="105"/>
        <end position="126"/>
    </location>
</feature>
<dbReference type="Proteomes" id="UP000243579">
    <property type="component" value="Unassembled WGS sequence"/>
</dbReference>
<evidence type="ECO:0000256" key="10">
    <source>
        <dbReference type="RuleBase" id="RU079119"/>
    </source>
</evidence>
<evidence type="ECO:0000256" key="1">
    <source>
        <dbReference type="ARBA" id="ARBA00004127"/>
    </source>
</evidence>
<dbReference type="EC" id="2.3.1.225" evidence="10"/>
<organism evidence="13 14">
    <name type="scientific">Achlya hypogyna</name>
    <name type="common">Oomycete</name>
    <name type="synonym">Protoachlya hypogyna</name>
    <dbReference type="NCBI Taxonomy" id="1202772"/>
    <lineage>
        <taxon>Eukaryota</taxon>
        <taxon>Sar</taxon>
        <taxon>Stramenopiles</taxon>
        <taxon>Oomycota</taxon>
        <taxon>Saprolegniomycetes</taxon>
        <taxon>Saprolegniales</taxon>
        <taxon>Achlyaceae</taxon>
        <taxon>Achlya</taxon>
    </lineage>
</organism>
<evidence type="ECO:0000313" key="14">
    <source>
        <dbReference type="Proteomes" id="UP000243579"/>
    </source>
</evidence>
<keyword evidence="6" id="KW-0564">Palmitate</keyword>